<dbReference type="Gene3D" id="3.40.50.720">
    <property type="entry name" value="NAD(P)-binding Rossmann-like Domain"/>
    <property type="match status" value="1"/>
</dbReference>
<dbReference type="PANTHER" id="PTHR45033:SF3">
    <property type="entry name" value="DEHYDROGENASE, PUTATIVE (AFU_ORTHOLOGUE AFUA_2G13270)-RELATED"/>
    <property type="match status" value="1"/>
</dbReference>
<dbReference type="GO" id="GO:0016491">
    <property type="term" value="F:oxidoreductase activity"/>
    <property type="evidence" value="ECO:0007669"/>
    <property type="project" value="InterPro"/>
</dbReference>
<feature type="region of interest" description="Disordered" evidence="1">
    <location>
        <begin position="1"/>
        <end position="20"/>
    </location>
</feature>
<organism evidence="3 4">
    <name type="scientific">Fusarium kuroshium</name>
    <dbReference type="NCBI Taxonomy" id="2010991"/>
    <lineage>
        <taxon>Eukaryota</taxon>
        <taxon>Fungi</taxon>
        <taxon>Dikarya</taxon>
        <taxon>Ascomycota</taxon>
        <taxon>Pezizomycotina</taxon>
        <taxon>Sordariomycetes</taxon>
        <taxon>Hypocreomycetidae</taxon>
        <taxon>Hypocreales</taxon>
        <taxon>Nectriaceae</taxon>
        <taxon>Fusarium</taxon>
        <taxon>Fusarium solani species complex</taxon>
    </lineage>
</organism>
<dbReference type="FunFam" id="3.40.50.720:FF:000481">
    <property type="entry name" value="Alcohol dehydrogenase, variant"/>
    <property type="match status" value="1"/>
</dbReference>
<dbReference type="STRING" id="2010991.A0A3M2RIB4"/>
<comment type="caution">
    <text evidence="3">The sequence shown here is derived from an EMBL/GenBank/DDBJ whole genome shotgun (WGS) entry which is preliminary data.</text>
</comment>
<dbReference type="InterPro" id="IPR052711">
    <property type="entry name" value="Zinc_ADH-like"/>
</dbReference>
<protein>
    <recommendedName>
        <fullName evidence="2">Enoyl reductase (ER) domain-containing protein</fullName>
    </recommendedName>
</protein>
<reference evidence="3 4" key="1">
    <citation type="submission" date="2017-06" db="EMBL/GenBank/DDBJ databases">
        <title>Comparative genomic analysis of Ambrosia Fusariam Clade fungi.</title>
        <authorList>
            <person name="Stajich J.E."/>
            <person name="Carrillo J."/>
            <person name="Kijimoto T."/>
            <person name="Eskalen A."/>
            <person name="O'Donnell K."/>
            <person name="Kasson M."/>
        </authorList>
    </citation>
    <scope>NUCLEOTIDE SEQUENCE [LARGE SCALE GENOMIC DNA]</scope>
    <source>
        <strain evidence="3">UCR3666</strain>
    </source>
</reference>
<dbReference type="SUPFAM" id="SSF50129">
    <property type="entry name" value="GroES-like"/>
    <property type="match status" value="1"/>
</dbReference>
<name>A0A3M2RIB4_9HYPO</name>
<dbReference type="InterPro" id="IPR036291">
    <property type="entry name" value="NAD(P)-bd_dom_sf"/>
</dbReference>
<dbReference type="SMART" id="SM00829">
    <property type="entry name" value="PKS_ER"/>
    <property type="match status" value="1"/>
</dbReference>
<dbReference type="InterPro" id="IPR013149">
    <property type="entry name" value="ADH-like_C"/>
</dbReference>
<evidence type="ECO:0000256" key="1">
    <source>
        <dbReference type="SAM" id="MobiDB-lite"/>
    </source>
</evidence>
<accession>A0A3M2RIB4</accession>
<evidence type="ECO:0000313" key="3">
    <source>
        <dbReference type="EMBL" id="RMJ04909.1"/>
    </source>
</evidence>
<dbReference type="Pfam" id="PF08240">
    <property type="entry name" value="ADH_N"/>
    <property type="match status" value="1"/>
</dbReference>
<dbReference type="PANTHER" id="PTHR45033">
    <property type="match status" value="1"/>
</dbReference>
<keyword evidence="4" id="KW-1185">Reference proteome</keyword>
<dbReference type="Pfam" id="PF00107">
    <property type="entry name" value="ADH_zinc_N"/>
    <property type="match status" value="1"/>
</dbReference>
<dbReference type="Proteomes" id="UP000277212">
    <property type="component" value="Unassembled WGS sequence"/>
</dbReference>
<dbReference type="EMBL" id="NKUJ01000455">
    <property type="protein sequence ID" value="RMJ04909.1"/>
    <property type="molecule type" value="Genomic_DNA"/>
</dbReference>
<dbReference type="CDD" id="cd08276">
    <property type="entry name" value="MDR7"/>
    <property type="match status" value="1"/>
</dbReference>
<dbReference type="Gene3D" id="3.90.180.10">
    <property type="entry name" value="Medium-chain alcohol dehydrogenases, catalytic domain"/>
    <property type="match status" value="1"/>
</dbReference>
<dbReference type="InterPro" id="IPR011032">
    <property type="entry name" value="GroES-like_sf"/>
</dbReference>
<sequence length="594" mass="65471">MSAPISFPSSPGRPPPLGQIGTISTDDYFQNLPTELRIAIMHRCHSAIDIKALILASPAMLACLEENRPRCLQGVVEKLKYQIQSESVLPLALLAGRLRHICEKYQGSSREVLRRKIQQVLKEEIDLEGWENNLIALCHLTPLFHNGKEFVSQTGPQVPSMPLSTPPDMQLHTSYFIISMMQGFEEYRGRWEREGLEAYFRFDGYCNAFFYGREPLFEESTAIEEQFFRLSGIGDNRTEALVTDSKTNADFVGSLQLRETEKPVPGENEVLVRLRAAALNHRDLFVRQHQYPAISLDHPMLSDGYGVITELGRGVSNNSLLGENVLLTPMRGWISDPAGPEDRSKWSITGSTRLYDVGTAQDYVCVHQDEVVPAPKHLSAIEGAALPLVGLTAWRALTTKAAIQPGQNVLITGIGGGVALSALQFSAAMGVNVFVTSGSQEKLDRARHLGAQGGTIYKVEEWEADIRQQLPSSRPFIDAVIDGAGGDIVGKAVRLLKPGGVIVQYGMTVSPKMSWTMPAVLLNAELKGTTMGSRQEFRDMVAFVDRTGIRPVISRTVQGLSNLRGIDGLFEDMKAGRQMGKLVIEIEDQSSPRI</sequence>
<dbReference type="InterPro" id="IPR020843">
    <property type="entry name" value="ER"/>
</dbReference>
<evidence type="ECO:0000259" key="2">
    <source>
        <dbReference type="SMART" id="SM00829"/>
    </source>
</evidence>
<dbReference type="SUPFAM" id="SSF51735">
    <property type="entry name" value="NAD(P)-binding Rossmann-fold domains"/>
    <property type="match status" value="1"/>
</dbReference>
<dbReference type="AlphaFoldDB" id="A0A3M2RIB4"/>
<proteinExistence type="predicted"/>
<evidence type="ECO:0000313" key="4">
    <source>
        <dbReference type="Proteomes" id="UP000277212"/>
    </source>
</evidence>
<feature type="domain" description="Enoyl reductase (ER)" evidence="2">
    <location>
        <begin position="250"/>
        <end position="584"/>
    </location>
</feature>
<dbReference type="InterPro" id="IPR013154">
    <property type="entry name" value="ADH-like_N"/>
</dbReference>
<dbReference type="OrthoDB" id="449487at2759"/>
<gene>
    <name evidence="3" type="ORF">CDV36_014419</name>
</gene>